<evidence type="ECO:0000256" key="1">
    <source>
        <dbReference type="SAM" id="MobiDB-lite"/>
    </source>
</evidence>
<sequence length="127" mass="13828">MAGSLWNPDTASTVGRTPGLGYHTLDPSSDSVQTASVRPWRVAEGGAAALGPGELLEYQQIKWSRERDEAALKAALGMFPVAKPESRTKRLGEDCQADMRRRLMSTTRRSSKATPRTGALTMSYSTR</sequence>
<feature type="compositionally biased region" description="Basic and acidic residues" evidence="1">
    <location>
        <begin position="85"/>
        <end position="101"/>
    </location>
</feature>
<accession>A0A1E3JHT7</accession>
<dbReference type="Proteomes" id="UP000095149">
    <property type="component" value="Unassembled WGS sequence"/>
</dbReference>
<evidence type="ECO:0000313" key="2">
    <source>
        <dbReference type="EMBL" id="ODO00395.1"/>
    </source>
</evidence>
<feature type="region of interest" description="Disordered" evidence="1">
    <location>
        <begin position="1"/>
        <end position="32"/>
    </location>
</feature>
<dbReference type="AlphaFoldDB" id="A0A1E3JHT7"/>
<feature type="region of interest" description="Disordered" evidence="1">
    <location>
        <begin position="85"/>
        <end position="127"/>
    </location>
</feature>
<name>A0A1E3JHT7_9TREE</name>
<gene>
    <name evidence="2" type="ORF">I350_07033</name>
</gene>
<proteinExistence type="predicted"/>
<dbReference type="EMBL" id="MEKH01000011">
    <property type="protein sequence ID" value="ODO00395.1"/>
    <property type="molecule type" value="Genomic_DNA"/>
</dbReference>
<comment type="caution">
    <text evidence="2">The sequence shown here is derived from an EMBL/GenBank/DDBJ whole genome shotgun (WGS) entry which is preliminary data.</text>
</comment>
<evidence type="ECO:0000313" key="3">
    <source>
        <dbReference type="Proteomes" id="UP000095149"/>
    </source>
</evidence>
<reference evidence="2 3" key="1">
    <citation type="submission" date="2016-06" db="EMBL/GenBank/DDBJ databases">
        <title>Evolution of pathogenesis and genome organization in the Tremellales.</title>
        <authorList>
            <person name="Cuomo C."/>
            <person name="Litvintseva A."/>
            <person name="Heitman J."/>
            <person name="Chen Y."/>
            <person name="Sun S."/>
            <person name="Springer D."/>
            <person name="Dromer F."/>
            <person name="Young S."/>
            <person name="Zeng Q."/>
            <person name="Chapman S."/>
            <person name="Gujja S."/>
            <person name="Saif S."/>
            <person name="Birren B."/>
        </authorList>
    </citation>
    <scope>NUCLEOTIDE SEQUENCE [LARGE SCALE GENOMIC DNA]</scope>
    <source>
        <strain evidence="2 3">CBS 6273</strain>
    </source>
</reference>
<protein>
    <submittedName>
        <fullName evidence="2">Uncharacterized protein</fullName>
    </submittedName>
</protein>
<organism evidence="2 3">
    <name type="scientific">Cryptococcus amylolentus CBS 6273</name>
    <dbReference type="NCBI Taxonomy" id="1296118"/>
    <lineage>
        <taxon>Eukaryota</taxon>
        <taxon>Fungi</taxon>
        <taxon>Dikarya</taxon>
        <taxon>Basidiomycota</taxon>
        <taxon>Agaricomycotina</taxon>
        <taxon>Tremellomycetes</taxon>
        <taxon>Tremellales</taxon>
        <taxon>Cryptococcaceae</taxon>
        <taxon>Cryptococcus</taxon>
    </lineage>
</organism>